<keyword evidence="1" id="KW-0472">Membrane</keyword>
<organism evidence="2">
    <name type="scientific">marine sediment metagenome</name>
    <dbReference type="NCBI Taxonomy" id="412755"/>
    <lineage>
        <taxon>unclassified sequences</taxon>
        <taxon>metagenomes</taxon>
        <taxon>ecological metagenomes</taxon>
    </lineage>
</organism>
<protein>
    <submittedName>
        <fullName evidence="2">Uncharacterized protein</fullName>
    </submittedName>
</protein>
<accession>X1HU08</accession>
<feature type="transmembrane region" description="Helical" evidence="1">
    <location>
        <begin position="88"/>
        <end position="106"/>
    </location>
</feature>
<gene>
    <name evidence="2" type="ORF">S03H2_31069</name>
</gene>
<reference evidence="2" key="1">
    <citation type="journal article" date="2014" name="Front. Microbiol.">
        <title>High frequency of phylogenetically diverse reductive dehalogenase-homologous genes in deep subseafloor sedimentary metagenomes.</title>
        <authorList>
            <person name="Kawai M."/>
            <person name="Futagami T."/>
            <person name="Toyoda A."/>
            <person name="Takaki Y."/>
            <person name="Nishi S."/>
            <person name="Hori S."/>
            <person name="Arai W."/>
            <person name="Tsubouchi T."/>
            <person name="Morono Y."/>
            <person name="Uchiyama I."/>
            <person name="Ito T."/>
            <person name="Fujiyama A."/>
            <person name="Inagaki F."/>
            <person name="Takami H."/>
        </authorList>
    </citation>
    <scope>NUCLEOTIDE SEQUENCE</scope>
    <source>
        <strain evidence="2">Expedition CK06-06</strain>
    </source>
</reference>
<evidence type="ECO:0000313" key="2">
    <source>
        <dbReference type="EMBL" id="GAH60530.1"/>
    </source>
</evidence>
<keyword evidence="1" id="KW-1133">Transmembrane helix</keyword>
<name>X1HU08_9ZZZZ</name>
<proteinExistence type="predicted"/>
<comment type="caution">
    <text evidence="2">The sequence shown here is derived from an EMBL/GenBank/DDBJ whole genome shotgun (WGS) entry which is preliminary data.</text>
</comment>
<evidence type="ECO:0000256" key="1">
    <source>
        <dbReference type="SAM" id="Phobius"/>
    </source>
</evidence>
<keyword evidence="1" id="KW-0812">Transmembrane</keyword>
<dbReference type="AlphaFoldDB" id="X1HU08"/>
<sequence>MTSPGEKRKMTEFNQSRQSLSSFLDFNHELFDDHITSRQVKREWIKQGYTEQLSLYGVVRDDELDSRKYKRIEVLSNKPYDRRLIETLYYYFMGFIPLEYYSIWIYDHARDSISIVWGC</sequence>
<dbReference type="EMBL" id="BARU01018819">
    <property type="protein sequence ID" value="GAH60530.1"/>
    <property type="molecule type" value="Genomic_DNA"/>
</dbReference>